<dbReference type="EMBL" id="WHJE01000012">
    <property type="protein sequence ID" value="KAE8765295.1"/>
    <property type="molecule type" value="Genomic_DNA"/>
</dbReference>
<dbReference type="SMART" id="SM00382">
    <property type="entry name" value="AAA"/>
    <property type="match status" value="1"/>
</dbReference>
<evidence type="ECO:0000313" key="4">
    <source>
        <dbReference type="EMBL" id="KAE8765295.1"/>
    </source>
</evidence>
<keyword evidence="5" id="KW-1185">Reference proteome</keyword>
<proteinExistence type="predicted"/>
<dbReference type="InterPro" id="IPR003439">
    <property type="entry name" value="ABC_transporter-like_ATP-bd"/>
</dbReference>
<dbReference type="OrthoDB" id="3237158at2"/>
<sequence>MRCRQVARALMGLLHMYDLTQVTLTRTGSDGSAPVLRSLDLHVGRGEAVAISGPEGVGKSALLRVLAGVERPHTGTVRLHEENLAAMTPKRLAQVRSRDIGWVCAPPKLVGWLSVQDNVELALARLGVASEDRREAVTSSLEAVGLEPLRDVLVADLDAGTRQRVAVARGLAAGASVLLVEEPTRETMSLLVNLWQLLGLTLVVTTRDESVAARAQRRVVLAGGSVHERPRRAAS</sequence>
<keyword evidence="2 4" id="KW-0067">ATP-binding</keyword>
<dbReference type="GO" id="GO:0022857">
    <property type="term" value="F:transmembrane transporter activity"/>
    <property type="evidence" value="ECO:0007669"/>
    <property type="project" value="TreeGrafter"/>
</dbReference>
<evidence type="ECO:0000256" key="1">
    <source>
        <dbReference type="ARBA" id="ARBA00022741"/>
    </source>
</evidence>
<protein>
    <submittedName>
        <fullName evidence="4">ATP-binding cassette domain-containing protein</fullName>
    </submittedName>
</protein>
<dbReference type="AlphaFoldDB" id="A0A7J5US50"/>
<dbReference type="InterPro" id="IPR015854">
    <property type="entry name" value="ABC_transpr_LolD-like"/>
</dbReference>
<dbReference type="PANTHER" id="PTHR24220">
    <property type="entry name" value="IMPORT ATP-BINDING PROTEIN"/>
    <property type="match status" value="1"/>
</dbReference>
<dbReference type="PANTHER" id="PTHR24220:SF86">
    <property type="entry name" value="ABC TRANSPORTER ABCH.1"/>
    <property type="match status" value="1"/>
</dbReference>
<accession>A0A7J5US50</accession>
<dbReference type="InterPro" id="IPR027417">
    <property type="entry name" value="P-loop_NTPase"/>
</dbReference>
<dbReference type="GO" id="GO:0016887">
    <property type="term" value="F:ATP hydrolysis activity"/>
    <property type="evidence" value="ECO:0007669"/>
    <property type="project" value="InterPro"/>
</dbReference>
<keyword evidence="1" id="KW-0547">Nucleotide-binding</keyword>
<dbReference type="InterPro" id="IPR003593">
    <property type="entry name" value="AAA+_ATPase"/>
</dbReference>
<dbReference type="Proteomes" id="UP000451860">
    <property type="component" value="Unassembled WGS sequence"/>
</dbReference>
<reference evidence="4 5" key="1">
    <citation type="submission" date="2019-10" db="EMBL/GenBank/DDBJ databases">
        <title>Georgenia wutianyii sp. nov. and Georgenia yuyongxinii sp. nov. isolated from plateau pika (Ochotona curzoniae) in the Qinghai-Tibet plateau of China.</title>
        <authorList>
            <person name="Tian Z."/>
        </authorList>
    </citation>
    <scope>NUCLEOTIDE SEQUENCE [LARGE SCALE GENOMIC DNA]</scope>
    <source>
        <strain evidence="4 5">DSM 21501</strain>
    </source>
</reference>
<dbReference type="SUPFAM" id="SSF52540">
    <property type="entry name" value="P-loop containing nucleoside triphosphate hydrolases"/>
    <property type="match status" value="1"/>
</dbReference>
<dbReference type="Pfam" id="PF00005">
    <property type="entry name" value="ABC_tran"/>
    <property type="match status" value="1"/>
</dbReference>
<dbReference type="Gene3D" id="3.40.50.300">
    <property type="entry name" value="P-loop containing nucleotide triphosphate hydrolases"/>
    <property type="match status" value="1"/>
</dbReference>
<gene>
    <name evidence="4" type="ORF">GB883_04425</name>
</gene>
<dbReference type="PROSITE" id="PS50893">
    <property type="entry name" value="ABC_TRANSPORTER_2"/>
    <property type="match status" value="1"/>
</dbReference>
<evidence type="ECO:0000256" key="2">
    <source>
        <dbReference type="ARBA" id="ARBA00022840"/>
    </source>
</evidence>
<dbReference type="GO" id="GO:0005886">
    <property type="term" value="C:plasma membrane"/>
    <property type="evidence" value="ECO:0007669"/>
    <property type="project" value="TreeGrafter"/>
</dbReference>
<comment type="caution">
    <text evidence="4">The sequence shown here is derived from an EMBL/GenBank/DDBJ whole genome shotgun (WGS) entry which is preliminary data.</text>
</comment>
<dbReference type="GO" id="GO:0005524">
    <property type="term" value="F:ATP binding"/>
    <property type="evidence" value="ECO:0007669"/>
    <property type="project" value="UniProtKB-KW"/>
</dbReference>
<evidence type="ECO:0000313" key="5">
    <source>
        <dbReference type="Proteomes" id="UP000451860"/>
    </source>
</evidence>
<name>A0A7J5US50_9MICO</name>
<organism evidence="4 5">
    <name type="scientific">Georgenia thermotolerans</name>
    <dbReference type="NCBI Taxonomy" id="527326"/>
    <lineage>
        <taxon>Bacteria</taxon>
        <taxon>Bacillati</taxon>
        <taxon>Actinomycetota</taxon>
        <taxon>Actinomycetes</taxon>
        <taxon>Micrococcales</taxon>
        <taxon>Bogoriellaceae</taxon>
        <taxon>Georgenia</taxon>
    </lineage>
</organism>
<dbReference type="RefSeq" id="WP_152202267.1">
    <property type="nucleotide sequence ID" value="NZ_VUKF01000012.1"/>
</dbReference>
<feature type="domain" description="ABC transporter" evidence="3">
    <location>
        <begin position="14"/>
        <end position="235"/>
    </location>
</feature>
<evidence type="ECO:0000259" key="3">
    <source>
        <dbReference type="PROSITE" id="PS50893"/>
    </source>
</evidence>